<dbReference type="SUPFAM" id="SSF52172">
    <property type="entry name" value="CheY-like"/>
    <property type="match status" value="1"/>
</dbReference>
<dbReference type="InterPro" id="IPR001789">
    <property type="entry name" value="Sig_transdc_resp-reg_receiver"/>
</dbReference>
<dbReference type="PANTHER" id="PTHR43156">
    <property type="entry name" value="STAGE II SPORULATION PROTEIN E-RELATED"/>
    <property type="match status" value="1"/>
</dbReference>
<organism evidence="5 6">
    <name type="scientific">Primorskyibacter sedentarius</name>
    <dbReference type="NCBI Taxonomy" id="745311"/>
    <lineage>
        <taxon>Bacteria</taxon>
        <taxon>Pseudomonadati</taxon>
        <taxon>Pseudomonadota</taxon>
        <taxon>Alphaproteobacteria</taxon>
        <taxon>Rhodobacterales</taxon>
        <taxon>Roseobacteraceae</taxon>
        <taxon>Primorskyibacter</taxon>
    </lineage>
</organism>
<dbReference type="OrthoDB" id="9800897at2"/>
<dbReference type="InterPro" id="IPR036457">
    <property type="entry name" value="PPM-type-like_dom_sf"/>
</dbReference>
<feature type="modified residue" description="4-aspartylphosphate" evidence="2">
    <location>
        <position position="59"/>
    </location>
</feature>
<dbReference type="RefSeq" id="WP_132244970.1">
    <property type="nucleotide sequence ID" value="NZ_CBDUOC010000002.1"/>
</dbReference>
<protein>
    <submittedName>
        <fullName evidence="5">Sigma-B regulation protein RsbU (Phosphoserine phosphatase)</fullName>
    </submittedName>
</protein>
<dbReference type="InterPro" id="IPR001932">
    <property type="entry name" value="PPM-type_phosphatase-like_dom"/>
</dbReference>
<evidence type="ECO:0000313" key="5">
    <source>
        <dbReference type="EMBL" id="TCS63183.1"/>
    </source>
</evidence>
<evidence type="ECO:0000256" key="3">
    <source>
        <dbReference type="SAM" id="Coils"/>
    </source>
</evidence>
<keyword evidence="6" id="KW-1185">Reference proteome</keyword>
<sequence>MWFVVTCPLEIIVAEDNIIQRTYLTRLIEKLGYTPIPAADGKEALEVLQTSRAQIIISDYQMPHINGIELTRKVRELDLGHYVHIILITGSETDDIRAEALEAGADDFLSKGRDPVALRARIRAATRLINHATELAEQHRILKEANDRINEDLKAAANAQRQLLPDIHKDILGVQIASAFVPSAVVSGDMFGCFELNETKLGFYAVDVSGHGIHASLLSVAIGHLITPEYFSNTVIKGNGPADPAALVEDLNNRFSVSENDDYFTMFCGVLDCETGELDFCQAAYPSPFYVAPDGHSAPVGDGGFPVGMFLGVEYENNQMTFEKGGSLLIYSDAAPEAENAEAVSYGTERLQRLVEQCKDVPTDDMPDMVANVLKKWRAGQALEDDLTVVALKRT</sequence>
<comment type="caution">
    <text evidence="5">The sequence shown here is derived from an EMBL/GenBank/DDBJ whole genome shotgun (WGS) entry which is preliminary data.</text>
</comment>
<dbReference type="Gene3D" id="3.60.40.10">
    <property type="entry name" value="PPM-type phosphatase domain"/>
    <property type="match status" value="1"/>
</dbReference>
<dbReference type="SMART" id="SM00448">
    <property type="entry name" value="REC"/>
    <property type="match status" value="1"/>
</dbReference>
<feature type="coiled-coil region" evidence="3">
    <location>
        <begin position="132"/>
        <end position="162"/>
    </location>
</feature>
<dbReference type="GO" id="GO:0000160">
    <property type="term" value="P:phosphorelay signal transduction system"/>
    <property type="evidence" value="ECO:0007669"/>
    <property type="project" value="InterPro"/>
</dbReference>
<dbReference type="PROSITE" id="PS50110">
    <property type="entry name" value="RESPONSE_REGULATORY"/>
    <property type="match status" value="1"/>
</dbReference>
<dbReference type="Pfam" id="PF07228">
    <property type="entry name" value="SpoIIE"/>
    <property type="match status" value="1"/>
</dbReference>
<dbReference type="InterPro" id="IPR052016">
    <property type="entry name" value="Bact_Sigma-Reg"/>
</dbReference>
<evidence type="ECO:0000256" key="2">
    <source>
        <dbReference type="PROSITE-ProRule" id="PRU00169"/>
    </source>
</evidence>
<evidence type="ECO:0000259" key="4">
    <source>
        <dbReference type="PROSITE" id="PS50110"/>
    </source>
</evidence>
<evidence type="ECO:0000256" key="1">
    <source>
        <dbReference type="ARBA" id="ARBA00022801"/>
    </source>
</evidence>
<name>A0A4R3JDE9_9RHOB</name>
<dbReference type="SMART" id="SM00331">
    <property type="entry name" value="PP2C_SIG"/>
    <property type="match status" value="1"/>
</dbReference>
<reference evidence="5 6" key="1">
    <citation type="submission" date="2019-03" db="EMBL/GenBank/DDBJ databases">
        <title>Genomic Encyclopedia of Type Strains, Phase IV (KMG-IV): sequencing the most valuable type-strain genomes for metagenomic binning, comparative biology and taxonomic classification.</title>
        <authorList>
            <person name="Goeker M."/>
        </authorList>
    </citation>
    <scope>NUCLEOTIDE SEQUENCE [LARGE SCALE GENOMIC DNA]</scope>
    <source>
        <strain evidence="5 6">DSM 104836</strain>
    </source>
</reference>
<keyword evidence="1" id="KW-0378">Hydrolase</keyword>
<dbReference type="Gene3D" id="3.40.50.2300">
    <property type="match status" value="1"/>
</dbReference>
<keyword evidence="2" id="KW-0597">Phosphoprotein</keyword>
<gene>
    <name evidence="5" type="ORF">EDD52_10714</name>
</gene>
<dbReference type="Pfam" id="PF00072">
    <property type="entry name" value="Response_reg"/>
    <property type="match status" value="1"/>
</dbReference>
<dbReference type="PANTHER" id="PTHR43156:SF2">
    <property type="entry name" value="STAGE II SPORULATION PROTEIN E"/>
    <property type="match status" value="1"/>
</dbReference>
<proteinExistence type="predicted"/>
<accession>A0A4R3JDE9</accession>
<dbReference type="AlphaFoldDB" id="A0A4R3JDE9"/>
<dbReference type="EMBL" id="SLZU01000007">
    <property type="protein sequence ID" value="TCS63183.1"/>
    <property type="molecule type" value="Genomic_DNA"/>
</dbReference>
<dbReference type="GO" id="GO:0016791">
    <property type="term" value="F:phosphatase activity"/>
    <property type="evidence" value="ECO:0007669"/>
    <property type="project" value="TreeGrafter"/>
</dbReference>
<evidence type="ECO:0000313" key="6">
    <source>
        <dbReference type="Proteomes" id="UP000295696"/>
    </source>
</evidence>
<dbReference type="Proteomes" id="UP000295696">
    <property type="component" value="Unassembled WGS sequence"/>
</dbReference>
<dbReference type="InterPro" id="IPR011006">
    <property type="entry name" value="CheY-like_superfamily"/>
</dbReference>
<keyword evidence="3" id="KW-0175">Coiled coil</keyword>
<feature type="domain" description="Response regulatory" evidence="4">
    <location>
        <begin position="10"/>
        <end position="126"/>
    </location>
</feature>